<dbReference type="EMBL" id="BMAU01021367">
    <property type="protein sequence ID" value="GFY23899.1"/>
    <property type="molecule type" value="Genomic_DNA"/>
</dbReference>
<organism evidence="2 3">
    <name type="scientific">Trichonephila clavipes</name>
    <name type="common">Golden silk orbweaver</name>
    <name type="synonym">Nephila clavipes</name>
    <dbReference type="NCBI Taxonomy" id="2585209"/>
    <lineage>
        <taxon>Eukaryota</taxon>
        <taxon>Metazoa</taxon>
        <taxon>Ecdysozoa</taxon>
        <taxon>Arthropoda</taxon>
        <taxon>Chelicerata</taxon>
        <taxon>Arachnida</taxon>
        <taxon>Araneae</taxon>
        <taxon>Araneomorphae</taxon>
        <taxon>Entelegynae</taxon>
        <taxon>Araneoidea</taxon>
        <taxon>Nephilidae</taxon>
        <taxon>Trichonephila</taxon>
    </lineage>
</organism>
<proteinExistence type="predicted"/>
<evidence type="ECO:0000256" key="1">
    <source>
        <dbReference type="SAM" id="MobiDB-lite"/>
    </source>
</evidence>
<sequence length="89" mass="9931">MTTSGSSFTPTSLSHEDNLGVSKLIDKFELNTCAMAVSFARIPKHQQGPQEESPGTSKPDEVGIFPAIREDHQKKVKRTWKVLHPEKNQ</sequence>
<feature type="region of interest" description="Disordered" evidence="1">
    <location>
        <begin position="41"/>
        <end position="65"/>
    </location>
</feature>
<protein>
    <submittedName>
        <fullName evidence="2">Uncharacterized protein</fullName>
    </submittedName>
</protein>
<gene>
    <name evidence="2" type="ORF">TNCV_3536931</name>
</gene>
<dbReference type="Proteomes" id="UP000887159">
    <property type="component" value="Unassembled WGS sequence"/>
</dbReference>
<comment type="caution">
    <text evidence="2">The sequence shown here is derived from an EMBL/GenBank/DDBJ whole genome shotgun (WGS) entry which is preliminary data.</text>
</comment>
<keyword evidence="3" id="KW-1185">Reference proteome</keyword>
<evidence type="ECO:0000313" key="2">
    <source>
        <dbReference type="EMBL" id="GFY23899.1"/>
    </source>
</evidence>
<accession>A0A8X7BAI1</accession>
<dbReference type="AlphaFoldDB" id="A0A8X7BAI1"/>
<name>A0A8X7BAI1_TRICX</name>
<feature type="compositionally biased region" description="Polar residues" evidence="1">
    <location>
        <begin position="47"/>
        <end position="56"/>
    </location>
</feature>
<reference evidence="2" key="1">
    <citation type="submission" date="2020-08" db="EMBL/GenBank/DDBJ databases">
        <title>Multicomponent nature underlies the extraordinary mechanical properties of spider dragline silk.</title>
        <authorList>
            <person name="Kono N."/>
            <person name="Nakamura H."/>
            <person name="Mori M."/>
            <person name="Yoshida Y."/>
            <person name="Ohtoshi R."/>
            <person name="Malay A.D."/>
            <person name="Moran D.A.P."/>
            <person name="Tomita M."/>
            <person name="Numata K."/>
            <person name="Arakawa K."/>
        </authorList>
    </citation>
    <scope>NUCLEOTIDE SEQUENCE</scope>
</reference>
<evidence type="ECO:0000313" key="3">
    <source>
        <dbReference type="Proteomes" id="UP000887159"/>
    </source>
</evidence>